<feature type="domain" description="PAS" evidence="11">
    <location>
        <begin position="201"/>
        <end position="273"/>
    </location>
</feature>
<keyword evidence="5" id="KW-0418">Kinase</keyword>
<dbReference type="InterPro" id="IPR004358">
    <property type="entry name" value="Sig_transdc_His_kin-like_C"/>
</dbReference>
<keyword evidence="8" id="KW-0472">Membrane</keyword>
<keyword evidence="8" id="KW-1133">Transmembrane helix</keyword>
<feature type="domain" description="Response regulatory" evidence="10">
    <location>
        <begin position="601"/>
        <end position="720"/>
    </location>
</feature>
<evidence type="ECO:0000256" key="3">
    <source>
        <dbReference type="ARBA" id="ARBA00022553"/>
    </source>
</evidence>
<evidence type="ECO:0000256" key="2">
    <source>
        <dbReference type="ARBA" id="ARBA00012438"/>
    </source>
</evidence>
<name>A0A975G5H4_9CAUL</name>
<dbReference type="GO" id="GO:0009927">
    <property type="term" value="F:histidine phosphotransfer kinase activity"/>
    <property type="evidence" value="ECO:0007669"/>
    <property type="project" value="TreeGrafter"/>
</dbReference>
<evidence type="ECO:0000256" key="7">
    <source>
        <dbReference type="PROSITE-ProRule" id="PRU00169"/>
    </source>
</evidence>
<dbReference type="InterPro" id="IPR036097">
    <property type="entry name" value="HisK_dim/P_sf"/>
</dbReference>
<dbReference type="PROSITE" id="PS50112">
    <property type="entry name" value="PAS"/>
    <property type="match status" value="1"/>
</dbReference>
<dbReference type="Pfam" id="PF00072">
    <property type="entry name" value="Response_reg"/>
    <property type="match status" value="1"/>
</dbReference>
<accession>A0A975G5H4</accession>
<dbReference type="InterPro" id="IPR011006">
    <property type="entry name" value="CheY-like_superfamily"/>
</dbReference>
<dbReference type="Gene3D" id="3.30.450.20">
    <property type="entry name" value="PAS domain"/>
    <property type="match status" value="1"/>
</dbReference>
<evidence type="ECO:0000259" key="12">
    <source>
        <dbReference type="PROSITE" id="PS50113"/>
    </source>
</evidence>
<dbReference type="EMBL" id="CP073078">
    <property type="protein sequence ID" value="QUD90416.1"/>
    <property type="molecule type" value="Genomic_DNA"/>
</dbReference>
<dbReference type="Gene3D" id="3.40.50.2300">
    <property type="match status" value="1"/>
</dbReference>
<dbReference type="CDD" id="cd17546">
    <property type="entry name" value="REC_hyHK_CKI1_RcsC-like"/>
    <property type="match status" value="1"/>
</dbReference>
<dbReference type="SUPFAM" id="SSF47384">
    <property type="entry name" value="Homodimeric domain of signal transducing histidine kinase"/>
    <property type="match status" value="1"/>
</dbReference>
<dbReference type="GO" id="GO:0005886">
    <property type="term" value="C:plasma membrane"/>
    <property type="evidence" value="ECO:0007669"/>
    <property type="project" value="TreeGrafter"/>
</dbReference>
<dbReference type="InterPro" id="IPR005467">
    <property type="entry name" value="His_kinase_dom"/>
</dbReference>
<dbReference type="EC" id="2.7.13.3" evidence="2"/>
<dbReference type="InterPro" id="IPR000700">
    <property type="entry name" value="PAS-assoc_C"/>
</dbReference>
<dbReference type="Proteomes" id="UP000676409">
    <property type="component" value="Chromosome"/>
</dbReference>
<feature type="transmembrane region" description="Helical" evidence="8">
    <location>
        <begin position="137"/>
        <end position="156"/>
    </location>
</feature>
<dbReference type="Pfam" id="PF00512">
    <property type="entry name" value="HisKA"/>
    <property type="match status" value="1"/>
</dbReference>
<feature type="transmembrane region" description="Helical" evidence="8">
    <location>
        <begin position="111"/>
        <end position="130"/>
    </location>
</feature>
<dbReference type="CDD" id="cd00082">
    <property type="entry name" value="HisKA"/>
    <property type="match status" value="1"/>
</dbReference>
<dbReference type="InterPro" id="IPR001789">
    <property type="entry name" value="Sig_transdc_resp-reg_receiver"/>
</dbReference>
<reference evidence="13" key="1">
    <citation type="submission" date="2021-04" db="EMBL/GenBank/DDBJ databases">
        <title>The complete genome sequence of Caulobacter sp. S6.</title>
        <authorList>
            <person name="Tang Y."/>
            <person name="Ouyang W."/>
            <person name="Liu Q."/>
            <person name="Huang B."/>
            <person name="Guo Z."/>
            <person name="Lei P."/>
        </authorList>
    </citation>
    <scope>NUCLEOTIDE SEQUENCE</scope>
    <source>
        <strain evidence="13">S6</strain>
    </source>
</reference>
<dbReference type="GO" id="GO:0000155">
    <property type="term" value="F:phosphorelay sensor kinase activity"/>
    <property type="evidence" value="ECO:0007669"/>
    <property type="project" value="InterPro"/>
</dbReference>
<dbReference type="SUPFAM" id="SSF55874">
    <property type="entry name" value="ATPase domain of HSP90 chaperone/DNA topoisomerase II/histidine kinase"/>
    <property type="match status" value="1"/>
</dbReference>
<dbReference type="SMART" id="SM00448">
    <property type="entry name" value="REC"/>
    <property type="match status" value="1"/>
</dbReference>
<dbReference type="Gene3D" id="1.10.287.130">
    <property type="match status" value="1"/>
</dbReference>
<gene>
    <name evidence="13" type="ORF">KCG34_11385</name>
</gene>
<dbReference type="InterPro" id="IPR003661">
    <property type="entry name" value="HisK_dim/P_dom"/>
</dbReference>
<dbReference type="PROSITE" id="PS50109">
    <property type="entry name" value="HIS_KIN"/>
    <property type="match status" value="1"/>
</dbReference>
<dbReference type="InterPro" id="IPR000014">
    <property type="entry name" value="PAS"/>
</dbReference>
<dbReference type="PANTHER" id="PTHR43047">
    <property type="entry name" value="TWO-COMPONENT HISTIDINE PROTEIN KINASE"/>
    <property type="match status" value="1"/>
</dbReference>
<dbReference type="KEGG" id="caul:KCG34_11385"/>
<feature type="domain" description="Histidine kinase" evidence="9">
    <location>
        <begin position="348"/>
        <end position="571"/>
    </location>
</feature>
<dbReference type="PRINTS" id="PR00344">
    <property type="entry name" value="BCTRLSENSOR"/>
</dbReference>
<feature type="transmembrane region" description="Helical" evidence="8">
    <location>
        <begin position="85"/>
        <end position="105"/>
    </location>
</feature>
<evidence type="ECO:0000256" key="5">
    <source>
        <dbReference type="ARBA" id="ARBA00022777"/>
    </source>
</evidence>
<dbReference type="SUPFAM" id="SSF52172">
    <property type="entry name" value="CheY-like"/>
    <property type="match status" value="1"/>
</dbReference>
<dbReference type="CDD" id="cd16922">
    <property type="entry name" value="HATPase_EvgS-ArcB-TorS-like"/>
    <property type="match status" value="1"/>
</dbReference>
<evidence type="ECO:0000256" key="6">
    <source>
        <dbReference type="ARBA" id="ARBA00023012"/>
    </source>
</evidence>
<dbReference type="SUPFAM" id="SSF55785">
    <property type="entry name" value="PYP-like sensor domain (PAS domain)"/>
    <property type="match status" value="1"/>
</dbReference>
<evidence type="ECO:0000256" key="8">
    <source>
        <dbReference type="SAM" id="Phobius"/>
    </source>
</evidence>
<dbReference type="Gene3D" id="3.30.565.10">
    <property type="entry name" value="Histidine kinase-like ATPase, C-terminal domain"/>
    <property type="match status" value="1"/>
</dbReference>
<evidence type="ECO:0000313" key="14">
    <source>
        <dbReference type="Proteomes" id="UP000676409"/>
    </source>
</evidence>
<evidence type="ECO:0000256" key="4">
    <source>
        <dbReference type="ARBA" id="ARBA00022679"/>
    </source>
</evidence>
<dbReference type="FunFam" id="3.30.565.10:FF:000010">
    <property type="entry name" value="Sensor histidine kinase RcsC"/>
    <property type="match status" value="1"/>
</dbReference>
<evidence type="ECO:0000313" key="13">
    <source>
        <dbReference type="EMBL" id="QUD90416.1"/>
    </source>
</evidence>
<sequence>MSVDKDGRRAAPDAPFNIATSVELALVSTSGRLTFAVLYALASGFLQAWWISAAWLVLVVAWELLIRPALDRRVLALSSKAAMNAYAAVNLVGSALFAAMGLMGLANGSPAGIALAATWLTGSFISIFTYFAADRRILLGCLAPPLAVMLAGPFLAHGVSSQAIMIALLILASLVSARGYALDHRTLTRTLADRQMAFIDVERKLAVAIEASGDGLFDLDLQRDEVRFSATWAAMLGYGPGELPDPDPGWRRHVHPEDLPLVEQAYAAHFRGEIPHTTIEHRMICRDGQAKWVLARGRLTEWTPDGAPARVVGTMMDLTARKTLEGDLEAARDAAEAANKSKGAFLANMSHEIRTPLNGVIGTAGALSRRPLPADQREMVDLIVASAQTLDRLLSDVLDQAKIDAGQFQLAMAPFDLQREIEVAAELMRARADEKGVTFTVQYGPSARGLFQGDAVRLRQIITNLASNAVKFTANGEVRIDVAVEQSPVADAPEALVIKVADTGIGFDAEVASRLFTRFTQADSSISKRFGGTGLGLAICKALTELMQGRIDVASELGVGTLFTVEIPLRRVLPLADYDRGRTGAVQNNEPLSIEELEGLRILLAEDHPINQRVALMILEPMGARVTVACDGRQALDAYAPDRFDLVLMDMQMPVMDGLAAVREIRRVERDQDRGRIPIAMLTANAMEQHTVMAREAGADHLIAKPVTPDGLLAGILLTLNGADTAKDTRVAPTAGYT</sequence>
<dbReference type="SMART" id="SM00387">
    <property type="entry name" value="HATPase_c"/>
    <property type="match status" value="1"/>
</dbReference>
<proteinExistence type="predicted"/>
<feature type="modified residue" description="4-aspartylphosphate" evidence="7">
    <location>
        <position position="650"/>
    </location>
</feature>
<dbReference type="InterPro" id="IPR003594">
    <property type="entry name" value="HATPase_dom"/>
</dbReference>
<dbReference type="NCBIfam" id="TIGR00229">
    <property type="entry name" value="sensory_box"/>
    <property type="match status" value="1"/>
</dbReference>
<keyword evidence="8" id="KW-0812">Transmembrane</keyword>
<dbReference type="InterPro" id="IPR035965">
    <property type="entry name" value="PAS-like_dom_sf"/>
</dbReference>
<feature type="domain" description="PAC" evidence="12">
    <location>
        <begin position="277"/>
        <end position="330"/>
    </location>
</feature>
<dbReference type="PROSITE" id="PS50110">
    <property type="entry name" value="RESPONSE_REGULATORY"/>
    <property type="match status" value="1"/>
</dbReference>
<keyword evidence="14" id="KW-1185">Reference proteome</keyword>
<dbReference type="SMART" id="SM00086">
    <property type="entry name" value="PAC"/>
    <property type="match status" value="1"/>
</dbReference>
<dbReference type="CDD" id="cd00130">
    <property type="entry name" value="PAS"/>
    <property type="match status" value="1"/>
</dbReference>
<dbReference type="PROSITE" id="PS50113">
    <property type="entry name" value="PAC"/>
    <property type="match status" value="1"/>
</dbReference>
<evidence type="ECO:0000259" key="10">
    <source>
        <dbReference type="PROSITE" id="PS50110"/>
    </source>
</evidence>
<keyword evidence="6" id="KW-0902">Two-component regulatory system</keyword>
<dbReference type="InterPro" id="IPR036890">
    <property type="entry name" value="HATPase_C_sf"/>
</dbReference>
<organism evidence="13 14">
    <name type="scientific">Phenylobacterium montanum</name>
    <dbReference type="NCBI Taxonomy" id="2823693"/>
    <lineage>
        <taxon>Bacteria</taxon>
        <taxon>Pseudomonadati</taxon>
        <taxon>Pseudomonadota</taxon>
        <taxon>Alphaproteobacteria</taxon>
        <taxon>Caulobacterales</taxon>
        <taxon>Caulobacteraceae</taxon>
        <taxon>Phenylobacterium</taxon>
    </lineage>
</organism>
<evidence type="ECO:0000259" key="9">
    <source>
        <dbReference type="PROSITE" id="PS50109"/>
    </source>
</evidence>
<dbReference type="AlphaFoldDB" id="A0A975G5H4"/>
<dbReference type="InterPro" id="IPR001610">
    <property type="entry name" value="PAC"/>
</dbReference>
<dbReference type="RefSeq" id="WP_211940467.1">
    <property type="nucleotide sequence ID" value="NZ_CP073078.1"/>
</dbReference>
<dbReference type="Pfam" id="PF08447">
    <property type="entry name" value="PAS_3"/>
    <property type="match status" value="1"/>
</dbReference>
<feature type="transmembrane region" description="Helical" evidence="8">
    <location>
        <begin position="48"/>
        <end position="65"/>
    </location>
</feature>
<keyword evidence="3 7" id="KW-0597">Phosphoprotein</keyword>
<dbReference type="InterPro" id="IPR013655">
    <property type="entry name" value="PAS_fold_3"/>
</dbReference>
<keyword evidence="4" id="KW-0808">Transferase</keyword>
<evidence type="ECO:0000256" key="1">
    <source>
        <dbReference type="ARBA" id="ARBA00000085"/>
    </source>
</evidence>
<dbReference type="Pfam" id="PF02518">
    <property type="entry name" value="HATPase_c"/>
    <property type="match status" value="1"/>
</dbReference>
<evidence type="ECO:0000259" key="11">
    <source>
        <dbReference type="PROSITE" id="PS50112"/>
    </source>
</evidence>
<dbReference type="SMART" id="SM00091">
    <property type="entry name" value="PAS"/>
    <property type="match status" value="1"/>
</dbReference>
<comment type="catalytic activity">
    <reaction evidence="1">
        <text>ATP + protein L-histidine = ADP + protein N-phospho-L-histidine.</text>
        <dbReference type="EC" id="2.7.13.3"/>
    </reaction>
</comment>
<dbReference type="PANTHER" id="PTHR43047:SF72">
    <property type="entry name" value="OSMOSENSING HISTIDINE PROTEIN KINASE SLN1"/>
    <property type="match status" value="1"/>
</dbReference>
<protein>
    <recommendedName>
        <fullName evidence="2">histidine kinase</fullName>
        <ecNumber evidence="2">2.7.13.3</ecNumber>
    </recommendedName>
</protein>
<dbReference type="SMART" id="SM00388">
    <property type="entry name" value="HisKA"/>
    <property type="match status" value="1"/>
</dbReference>